<dbReference type="GO" id="GO:0034237">
    <property type="term" value="F:protein kinase A regulatory subunit binding"/>
    <property type="evidence" value="ECO:0007669"/>
    <property type="project" value="TreeGrafter"/>
</dbReference>
<dbReference type="InterPro" id="IPR025663">
    <property type="entry name" value="AKAP_28"/>
</dbReference>
<keyword evidence="1" id="KW-1185">Reference proteome</keyword>
<organism evidence="1 2">
    <name type="scientific">Octopus sinensis</name>
    <name type="common">East Asian common octopus</name>
    <dbReference type="NCBI Taxonomy" id="2607531"/>
    <lineage>
        <taxon>Eukaryota</taxon>
        <taxon>Metazoa</taxon>
        <taxon>Spiralia</taxon>
        <taxon>Lophotrochozoa</taxon>
        <taxon>Mollusca</taxon>
        <taxon>Cephalopoda</taxon>
        <taxon>Coleoidea</taxon>
        <taxon>Octopodiformes</taxon>
        <taxon>Octopoda</taxon>
        <taxon>Incirrata</taxon>
        <taxon>Octopodidae</taxon>
        <taxon>Octopus</taxon>
    </lineage>
</organism>
<gene>
    <name evidence="2" type="primary">LOC115214106</name>
</gene>
<protein>
    <submittedName>
        <fullName evidence="2">A-kinase anchor protein 14-like isoform X1</fullName>
    </submittedName>
</protein>
<reference evidence="2" key="1">
    <citation type="submission" date="2025-08" db="UniProtKB">
        <authorList>
            <consortium name="RefSeq"/>
        </authorList>
    </citation>
    <scope>IDENTIFICATION</scope>
</reference>
<dbReference type="PANTHER" id="PTHR35075">
    <property type="entry name" value="A-KINASE ANCHOR PROTEIN 14"/>
    <property type="match status" value="1"/>
</dbReference>
<sequence length="227" mass="26850">MEVSTDELAELSESQEISLEKLTYGCVEEILARALKYVQETQCPSCNTYIDPNSSSTEQCQNCETLIDELVGYTIESAKENLMAESGRNYVFNEYDPPKNIIWFNIDQYSTDMALRKIDQYIRTWEFHPSWLYCIDYIATEVSEFDNYHKFRVRWSIPTRCKPIPRETVCIYFTFRVSKIKPKNYPVEVSFVIETNQLIHRPGKTRFREKWLKDVIESKIKYSCLNC</sequence>
<dbReference type="Pfam" id="PF14469">
    <property type="entry name" value="AKAP28"/>
    <property type="match status" value="1"/>
</dbReference>
<dbReference type="KEGG" id="osn:115214106"/>
<dbReference type="PANTHER" id="PTHR35075:SF1">
    <property type="entry name" value="A-KINASE ANCHOR PROTEIN 14"/>
    <property type="match status" value="1"/>
</dbReference>
<dbReference type="AlphaFoldDB" id="A0A6P7SL52"/>
<evidence type="ECO:0000313" key="1">
    <source>
        <dbReference type="Proteomes" id="UP000515154"/>
    </source>
</evidence>
<dbReference type="Proteomes" id="UP000515154">
    <property type="component" value="Linkage group LG7"/>
</dbReference>
<accession>A0A6P7SL52</accession>
<evidence type="ECO:0000313" key="2">
    <source>
        <dbReference type="RefSeq" id="XP_029639024.1"/>
    </source>
</evidence>
<dbReference type="RefSeq" id="XP_029639024.1">
    <property type="nucleotide sequence ID" value="XM_029783164.2"/>
</dbReference>
<name>A0A6P7SL52_9MOLL</name>
<dbReference type="InterPro" id="IPR053084">
    <property type="entry name" value="AKAP"/>
</dbReference>
<proteinExistence type="predicted"/>
<dbReference type="GO" id="GO:0005952">
    <property type="term" value="C:cAMP-dependent protein kinase complex"/>
    <property type="evidence" value="ECO:0007669"/>
    <property type="project" value="TreeGrafter"/>
</dbReference>